<dbReference type="Pfam" id="PF01323">
    <property type="entry name" value="DSBA"/>
    <property type="match status" value="1"/>
</dbReference>
<dbReference type="Proteomes" id="UP001500037">
    <property type="component" value="Unassembled WGS sequence"/>
</dbReference>
<keyword evidence="3" id="KW-1185">Reference proteome</keyword>
<protein>
    <submittedName>
        <fullName evidence="2">DsbA family oxidoreductase</fullName>
    </submittedName>
</protein>
<evidence type="ECO:0000313" key="2">
    <source>
        <dbReference type="EMBL" id="GAA1069931.1"/>
    </source>
</evidence>
<evidence type="ECO:0000259" key="1">
    <source>
        <dbReference type="Pfam" id="PF01323"/>
    </source>
</evidence>
<dbReference type="RefSeq" id="WP_344447049.1">
    <property type="nucleotide sequence ID" value="NZ_BAAALF010000362.1"/>
</dbReference>
<dbReference type="EMBL" id="BAAALF010000362">
    <property type="protein sequence ID" value="GAA1069931.1"/>
    <property type="molecule type" value="Genomic_DNA"/>
</dbReference>
<evidence type="ECO:0000313" key="3">
    <source>
        <dbReference type="Proteomes" id="UP001500037"/>
    </source>
</evidence>
<dbReference type="PANTHER" id="PTHR13887:SF41">
    <property type="entry name" value="THIOREDOXIN SUPERFAMILY PROTEIN"/>
    <property type="match status" value="1"/>
</dbReference>
<dbReference type="CDD" id="cd03024">
    <property type="entry name" value="DsbA_FrnE"/>
    <property type="match status" value="1"/>
</dbReference>
<sequence length="236" mass="25242">MKVEIYSDIACPWCYIGKRRFDQALDRFAGRDDVEVVFRPYQLVPDAPATASPHRAWLAERYGPQSVAMDDRVTELGRAEGIAYDFDAALHANTFLGHRLLHLAETEYGAAVQGVLKEALLKAHFSDGVDVGDRAALTEVAVAAGLDRQRVADYLAGEEGTAEVREQLAEGRRLGISAVPTFVFEGQWAVQGGQDAETFLNVLEQVASQTSAGPTSAAAAASPDEDAACADGACAI</sequence>
<dbReference type="Gene3D" id="3.40.30.10">
    <property type="entry name" value="Glutaredoxin"/>
    <property type="match status" value="1"/>
</dbReference>
<dbReference type="InterPro" id="IPR036249">
    <property type="entry name" value="Thioredoxin-like_sf"/>
</dbReference>
<proteinExistence type="predicted"/>
<dbReference type="SUPFAM" id="SSF52833">
    <property type="entry name" value="Thioredoxin-like"/>
    <property type="match status" value="1"/>
</dbReference>
<reference evidence="2 3" key="1">
    <citation type="journal article" date="2019" name="Int. J. Syst. Evol. Microbiol.">
        <title>The Global Catalogue of Microorganisms (GCM) 10K type strain sequencing project: providing services to taxonomists for standard genome sequencing and annotation.</title>
        <authorList>
            <consortium name="The Broad Institute Genomics Platform"/>
            <consortium name="The Broad Institute Genome Sequencing Center for Infectious Disease"/>
            <person name="Wu L."/>
            <person name="Ma J."/>
        </authorList>
    </citation>
    <scope>NUCLEOTIDE SEQUENCE [LARGE SCALE GENOMIC DNA]</scope>
    <source>
        <strain evidence="2 3">JCM 13004</strain>
    </source>
</reference>
<dbReference type="InterPro" id="IPR001853">
    <property type="entry name" value="DSBA-like_thioredoxin_dom"/>
</dbReference>
<feature type="domain" description="DSBA-like thioredoxin" evidence="1">
    <location>
        <begin position="3"/>
        <end position="203"/>
    </location>
</feature>
<gene>
    <name evidence="2" type="ORF">GCM10009665_77740</name>
</gene>
<organism evidence="2 3">
    <name type="scientific">Kitasatospora nipponensis</name>
    <dbReference type="NCBI Taxonomy" id="258049"/>
    <lineage>
        <taxon>Bacteria</taxon>
        <taxon>Bacillati</taxon>
        <taxon>Actinomycetota</taxon>
        <taxon>Actinomycetes</taxon>
        <taxon>Kitasatosporales</taxon>
        <taxon>Streptomycetaceae</taxon>
        <taxon>Kitasatospora</taxon>
    </lineage>
</organism>
<comment type="caution">
    <text evidence="2">The sequence shown here is derived from an EMBL/GenBank/DDBJ whole genome shotgun (WGS) entry which is preliminary data.</text>
</comment>
<accession>A0ABN1T992</accession>
<name>A0ABN1T992_9ACTN</name>
<dbReference type="PANTHER" id="PTHR13887">
    <property type="entry name" value="GLUTATHIONE S-TRANSFERASE KAPPA"/>
    <property type="match status" value="1"/>
</dbReference>